<evidence type="ECO:0000313" key="1">
    <source>
        <dbReference type="EMBL" id="KAH7376869.1"/>
    </source>
</evidence>
<proteinExistence type="predicted"/>
<organism evidence="1 2">
    <name type="scientific">Plectosphaerella cucumerina</name>
    <dbReference type="NCBI Taxonomy" id="40658"/>
    <lineage>
        <taxon>Eukaryota</taxon>
        <taxon>Fungi</taxon>
        <taxon>Dikarya</taxon>
        <taxon>Ascomycota</taxon>
        <taxon>Pezizomycotina</taxon>
        <taxon>Sordariomycetes</taxon>
        <taxon>Hypocreomycetidae</taxon>
        <taxon>Glomerellales</taxon>
        <taxon>Plectosphaerellaceae</taxon>
        <taxon>Plectosphaerella</taxon>
    </lineage>
</organism>
<dbReference type="OrthoDB" id="5440at2759"/>
<dbReference type="EMBL" id="JAGPXD010000001">
    <property type="protein sequence ID" value="KAH7376869.1"/>
    <property type="molecule type" value="Genomic_DNA"/>
</dbReference>
<name>A0A8K0TQX0_9PEZI</name>
<reference evidence="1" key="1">
    <citation type="journal article" date="2021" name="Nat. Commun.">
        <title>Genetic determinants of endophytism in the Arabidopsis root mycobiome.</title>
        <authorList>
            <person name="Mesny F."/>
            <person name="Miyauchi S."/>
            <person name="Thiergart T."/>
            <person name="Pickel B."/>
            <person name="Atanasova L."/>
            <person name="Karlsson M."/>
            <person name="Huettel B."/>
            <person name="Barry K.W."/>
            <person name="Haridas S."/>
            <person name="Chen C."/>
            <person name="Bauer D."/>
            <person name="Andreopoulos W."/>
            <person name="Pangilinan J."/>
            <person name="LaButti K."/>
            <person name="Riley R."/>
            <person name="Lipzen A."/>
            <person name="Clum A."/>
            <person name="Drula E."/>
            <person name="Henrissat B."/>
            <person name="Kohler A."/>
            <person name="Grigoriev I.V."/>
            <person name="Martin F.M."/>
            <person name="Hacquard S."/>
        </authorList>
    </citation>
    <scope>NUCLEOTIDE SEQUENCE</scope>
    <source>
        <strain evidence="1">MPI-CAGE-AT-0016</strain>
    </source>
</reference>
<dbReference type="Gene3D" id="3.40.50.1820">
    <property type="entry name" value="alpha/beta hydrolase"/>
    <property type="match status" value="1"/>
</dbReference>
<dbReference type="AlphaFoldDB" id="A0A8K0TQX0"/>
<accession>A0A8K0TQX0</accession>
<gene>
    <name evidence="1" type="ORF">B0T11DRAFT_324730</name>
</gene>
<protein>
    <submittedName>
        <fullName evidence="1">Uncharacterized protein</fullName>
    </submittedName>
</protein>
<dbReference type="Proteomes" id="UP000813385">
    <property type="component" value="Unassembled WGS sequence"/>
</dbReference>
<comment type="caution">
    <text evidence="1">The sequence shown here is derived from an EMBL/GenBank/DDBJ whole genome shotgun (WGS) entry which is preliminary data.</text>
</comment>
<dbReference type="InterPro" id="IPR029058">
    <property type="entry name" value="AB_hydrolase_fold"/>
</dbReference>
<evidence type="ECO:0000313" key="2">
    <source>
        <dbReference type="Proteomes" id="UP000813385"/>
    </source>
</evidence>
<keyword evidence="2" id="KW-1185">Reference proteome</keyword>
<sequence length="212" mass="22286">MPYISTQPPLSRRGNGPGVIVITEDTLGDAAPTLPHEWALAGFAVAHVSVSQSEPAPVVDASLDDAIDALLELWACSDKTRFGIIAHVSPGSPCIPAIMKQRDGVEAVVLYNTRPGEVAAPVAVLAHMPGGANGILQREGADVVVYPGTEDFFAVPEHANYDRAAAKLARARTLSFLKPLLGGPMDEVPGVLGHPVLGRGWFPNMKTTLQAV</sequence>